<dbReference type="GO" id="GO:0008270">
    <property type="term" value="F:zinc ion binding"/>
    <property type="evidence" value="ECO:0007669"/>
    <property type="project" value="UniProtKB-KW"/>
</dbReference>
<keyword evidence="9" id="KW-1185">Reference proteome</keyword>
<dbReference type="PANTHER" id="PTHR24409:SF295">
    <property type="entry name" value="AZ2-RELATED"/>
    <property type="match status" value="1"/>
</dbReference>
<feature type="domain" description="C2H2-type" evidence="7">
    <location>
        <begin position="1043"/>
        <end position="1071"/>
    </location>
</feature>
<evidence type="ECO:0000256" key="2">
    <source>
        <dbReference type="ARBA" id="ARBA00022737"/>
    </source>
</evidence>
<dbReference type="Gene3D" id="3.30.160.60">
    <property type="entry name" value="Classic Zinc Finger"/>
    <property type="match status" value="3"/>
</dbReference>
<evidence type="ECO:0000256" key="1">
    <source>
        <dbReference type="ARBA" id="ARBA00022723"/>
    </source>
</evidence>
<gene>
    <name evidence="8" type="ORF">Fcan01_27003</name>
</gene>
<feature type="domain" description="C2H2-type" evidence="7">
    <location>
        <begin position="185"/>
        <end position="213"/>
    </location>
</feature>
<proteinExistence type="predicted"/>
<accession>A0A226D212</accession>
<protein>
    <recommendedName>
        <fullName evidence="7">C2H2-type domain-containing protein</fullName>
    </recommendedName>
</protein>
<feature type="compositionally biased region" description="Polar residues" evidence="6">
    <location>
        <begin position="990"/>
        <end position="1003"/>
    </location>
</feature>
<feature type="domain" description="C2H2-type" evidence="7">
    <location>
        <begin position="859"/>
        <end position="886"/>
    </location>
</feature>
<evidence type="ECO:0000256" key="5">
    <source>
        <dbReference type="PROSITE-ProRule" id="PRU00042"/>
    </source>
</evidence>
<dbReference type="PROSITE" id="PS50157">
    <property type="entry name" value="ZINC_FINGER_C2H2_2"/>
    <property type="match status" value="7"/>
</dbReference>
<feature type="domain" description="C2H2-type" evidence="7">
    <location>
        <begin position="742"/>
        <end position="769"/>
    </location>
</feature>
<keyword evidence="3 5" id="KW-0863">Zinc-finger</keyword>
<dbReference type="InterPro" id="IPR013087">
    <property type="entry name" value="Znf_C2H2_type"/>
</dbReference>
<evidence type="ECO:0000256" key="6">
    <source>
        <dbReference type="SAM" id="MobiDB-lite"/>
    </source>
</evidence>
<evidence type="ECO:0000256" key="3">
    <source>
        <dbReference type="ARBA" id="ARBA00022771"/>
    </source>
</evidence>
<dbReference type="InterPro" id="IPR036236">
    <property type="entry name" value="Znf_C2H2_sf"/>
</dbReference>
<dbReference type="Proteomes" id="UP000198287">
    <property type="component" value="Unassembled WGS sequence"/>
</dbReference>
<dbReference type="SUPFAM" id="SSF57667">
    <property type="entry name" value="beta-beta-alpha zinc fingers"/>
    <property type="match status" value="3"/>
</dbReference>
<feature type="region of interest" description="Disordered" evidence="6">
    <location>
        <begin position="990"/>
        <end position="1020"/>
    </location>
</feature>
<evidence type="ECO:0000313" key="8">
    <source>
        <dbReference type="EMBL" id="OXA38316.1"/>
    </source>
</evidence>
<organism evidence="8 9">
    <name type="scientific">Folsomia candida</name>
    <name type="common">Springtail</name>
    <dbReference type="NCBI Taxonomy" id="158441"/>
    <lineage>
        <taxon>Eukaryota</taxon>
        <taxon>Metazoa</taxon>
        <taxon>Ecdysozoa</taxon>
        <taxon>Arthropoda</taxon>
        <taxon>Hexapoda</taxon>
        <taxon>Collembola</taxon>
        <taxon>Entomobryomorpha</taxon>
        <taxon>Isotomoidea</taxon>
        <taxon>Isotomidae</taxon>
        <taxon>Proisotominae</taxon>
        <taxon>Folsomia</taxon>
    </lineage>
</organism>
<feature type="domain" description="C2H2-type" evidence="7">
    <location>
        <begin position="284"/>
        <end position="315"/>
    </location>
</feature>
<evidence type="ECO:0000256" key="4">
    <source>
        <dbReference type="ARBA" id="ARBA00022833"/>
    </source>
</evidence>
<feature type="compositionally biased region" description="Polar residues" evidence="6">
    <location>
        <begin position="836"/>
        <end position="852"/>
    </location>
</feature>
<dbReference type="GO" id="GO:0000981">
    <property type="term" value="F:DNA-binding transcription factor activity, RNA polymerase II-specific"/>
    <property type="evidence" value="ECO:0007669"/>
    <property type="project" value="TreeGrafter"/>
</dbReference>
<dbReference type="Pfam" id="PF00096">
    <property type="entry name" value="zf-C2H2"/>
    <property type="match status" value="3"/>
</dbReference>
<dbReference type="EMBL" id="LNIX01000047">
    <property type="protein sequence ID" value="OXA38316.1"/>
    <property type="molecule type" value="Genomic_DNA"/>
</dbReference>
<feature type="region of interest" description="Disordered" evidence="6">
    <location>
        <begin position="803"/>
        <end position="852"/>
    </location>
</feature>
<sequence length="1079" mass="122491">MSGHGCCLFCWTDSNISTRMGNDKSRSLHVISILHKLLQIPILECGKYLDFTSSSPSFSSSPPPESDWQIVCTSCSSMIAQGHDLVLQLDLLQGQLAKIQTTLQNQIPTRPPHRHGPPRAAEPFKMPHVRKSLLETTTFQQPRQKVSRVMEEPDASKFPRIGCVQTSDTTWTYLDVAISLVGDKYVCSRCDCTRPTKALLMTHIRSRHTRPGPGENPHLAAPPHLPFACGFIGCGWPFANQLLLDDHLAKSDHGREACKFCGKLFFKRYLGEHAVSVHEGSNRFICQTCGKGFHTQYSCTKHESSTCPARSGTKSTKLTAEEKSRLRAARESILGQEIVSKSCKHCATTIFGSLVSFSCHQDKCRHGVVAKEEEKLGRGIYLIGSVVEIATVVVLTDPQVLRLNNLSSKFCNSMMPLNLPFVQLKRNKVLDNAAVSECKTVKISGCFLCGIKSVADSRSLPDNVTRQEKAALFRDLLINPTVRKNTSPSSYNQFMSSTESCSDCLSLIKEVYALRQGIVDLEKELENRLEESRRKYLNGCEIVANSLTVGRIKLHAGGQYNSSTLSTVPARKFSPMQMSPEVEDDESIDTEEEEDMSSEFVAEKENMSIDEEEEVTPSEFQEEMSSKFDQEEEYTPPNGKPTGRTLQAKNEHSNNATINPSANTNGLICSRCGMTFSRNDTFRRHERRQVCKENRNPTKIEGAFSCSKCFLLFPTRRWHIIHEMHVCNVVYTQEQVEPLTLYTCPLCDKQFVDVWQYKRHYSTHSEVEKSVVLDQLPRRHQDNHTSKYVNECEILGNSLTGRRINESIDPDEDENMSSECDEEEENKPPNGKPTGRTLQAKNEHSNNATINPSANTRSLKCSNCGITFSSWANLKLHERRQVCTKTRNSVYIEEFFFSCSKCFQRFPTKRRKIIHEMNICNVVYTQEQVEPMTLYTCSLCSKQFVNLCDYQRHYRSHAEVKNSVDLDRRPRRHRDNHTPARNVSFVAQKSVDSVRQPQDNRSPVRNVVHHHQANPKPLRNVSSITEKEIPPYEPLLGGKLTIHNCPHCTRWFVKEDNLRTHLAKDHRTKSFLIKTKQII</sequence>
<dbReference type="SMART" id="SM00355">
    <property type="entry name" value="ZnF_C2H2"/>
    <property type="match status" value="11"/>
</dbReference>
<feature type="domain" description="C2H2-type" evidence="7">
    <location>
        <begin position="667"/>
        <end position="697"/>
    </location>
</feature>
<reference evidence="8 9" key="1">
    <citation type="submission" date="2015-12" db="EMBL/GenBank/DDBJ databases">
        <title>The genome of Folsomia candida.</title>
        <authorList>
            <person name="Faddeeva A."/>
            <person name="Derks M.F."/>
            <person name="Anvar Y."/>
            <person name="Smit S."/>
            <person name="Van Straalen N."/>
            <person name="Roelofs D."/>
        </authorList>
    </citation>
    <scope>NUCLEOTIDE SEQUENCE [LARGE SCALE GENOMIC DNA]</scope>
    <source>
        <strain evidence="8 9">VU population</strain>
        <tissue evidence="8">Whole body</tissue>
    </source>
</reference>
<comment type="caution">
    <text evidence="8">The sequence shown here is derived from an EMBL/GenBank/DDBJ whole genome shotgun (WGS) entry which is preliminary data.</text>
</comment>
<feature type="region of interest" description="Disordered" evidence="6">
    <location>
        <begin position="577"/>
        <end position="647"/>
    </location>
</feature>
<dbReference type="PROSITE" id="PS00028">
    <property type="entry name" value="ZINC_FINGER_C2H2_1"/>
    <property type="match status" value="4"/>
</dbReference>
<dbReference type="PANTHER" id="PTHR24409">
    <property type="entry name" value="ZINC FINGER PROTEIN 142"/>
    <property type="match status" value="1"/>
</dbReference>
<keyword evidence="1" id="KW-0479">Metal-binding</keyword>
<evidence type="ECO:0000259" key="7">
    <source>
        <dbReference type="PROSITE" id="PS50157"/>
    </source>
</evidence>
<dbReference type="OrthoDB" id="6751163at2759"/>
<evidence type="ECO:0000313" key="9">
    <source>
        <dbReference type="Proteomes" id="UP000198287"/>
    </source>
</evidence>
<feature type="compositionally biased region" description="Acidic residues" evidence="6">
    <location>
        <begin position="581"/>
        <end position="597"/>
    </location>
</feature>
<keyword evidence="2" id="KW-0677">Repeat</keyword>
<feature type="domain" description="C2H2-type" evidence="7">
    <location>
        <begin position="935"/>
        <end position="962"/>
    </location>
</feature>
<dbReference type="AlphaFoldDB" id="A0A226D212"/>
<dbReference type="SMART" id="SM00868">
    <property type="entry name" value="zf-AD"/>
    <property type="match status" value="2"/>
</dbReference>
<feature type="compositionally biased region" description="Acidic residues" evidence="6">
    <location>
        <begin position="608"/>
        <end position="622"/>
    </location>
</feature>
<dbReference type="GO" id="GO:0000977">
    <property type="term" value="F:RNA polymerase II transcription regulatory region sequence-specific DNA binding"/>
    <property type="evidence" value="ECO:0007669"/>
    <property type="project" value="TreeGrafter"/>
</dbReference>
<keyword evidence="4" id="KW-0862">Zinc</keyword>
<dbReference type="GO" id="GO:0005634">
    <property type="term" value="C:nucleus"/>
    <property type="evidence" value="ECO:0007669"/>
    <property type="project" value="InterPro"/>
</dbReference>
<name>A0A226D212_FOLCA</name>
<feature type="compositionally biased region" description="Acidic residues" evidence="6">
    <location>
        <begin position="808"/>
        <end position="825"/>
    </location>
</feature>
<dbReference type="InterPro" id="IPR012934">
    <property type="entry name" value="Znf_AD"/>
</dbReference>